<dbReference type="PROSITE" id="PS51257">
    <property type="entry name" value="PROKAR_LIPOPROTEIN"/>
    <property type="match status" value="1"/>
</dbReference>
<dbReference type="EMBL" id="QLLQ01000018">
    <property type="protein sequence ID" value="RAJ19856.1"/>
    <property type="molecule type" value="Genomic_DNA"/>
</dbReference>
<gene>
    <name evidence="1" type="ORF">LX77_03377</name>
</gene>
<sequence>MKRFLFVLLILLTSCDYFQSKKVSTEQLLEEEMQAINWNHVDDYPTFSDCDGATTNAEKKACFENYLYTLLTSHLEEQHIVVTDDVSDTVVLKIHIDKTGQFSIKTIDMDDVTRDQIPQLDSILRHSFDSLPKIYPAIKRSQQVATEFSLPVIVNIN</sequence>
<keyword evidence="2" id="KW-1185">Reference proteome</keyword>
<comment type="caution">
    <text evidence="1">The sequence shown here is derived from an EMBL/GenBank/DDBJ whole genome shotgun (WGS) entry which is preliminary data.</text>
</comment>
<accession>A0A1A7R0F0</accession>
<proteinExistence type="predicted"/>
<evidence type="ECO:0000313" key="1">
    <source>
        <dbReference type="EMBL" id="RAJ19856.1"/>
    </source>
</evidence>
<dbReference type="AlphaFoldDB" id="A0A1A7R0F0"/>
<dbReference type="STRING" id="49280.A9996_12465"/>
<reference evidence="1 2" key="1">
    <citation type="submission" date="2018-06" db="EMBL/GenBank/DDBJ databases">
        <title>Genomic Encyclopedia of Archaeal and Bacterial Type Strains, Phase II (KMG-II): from individual species to whole genera.</title>
        <authorList>
            <person name="Goeker M."/>
        </authorList>
    </citation>
    <scope>NUCLEOTIDE SEQUENCE [LARGE SCALE GENOMIC DNA]</scope>
    <source>
        <strain evidence="1 2">DSM 12408</strain>
    </source>
</reference>
<dbReference type="OrthoDB" id="1191002at2"/>
<name>A0A1A7R0F0_9FLAO</name>
<dbReference type="Proteomes" id="UP000248987">
    <property type="component" value="Unassembled WGS sequence"/>
</dbReference>
<organism evidence="1 2">
    <name type="scientific">Gelidibacter algens</name>
    <dbReference type="NCBI Taxonomy" id="49280"/>
    <lineage>
        <taxon>Bacteria</taxon>
        <taxon>Pseudomonadati</taxon>
        <taxon>Bacteroidota</taxon>
        <taxon>Flavobacteriia</taxon>
        <taxon>Flavobacteriales</taxon>
        <taxon>Flavobacteriaceae</taxon>
        <taxon>Gelidibacter</taxon>
    </lineage>
</organism>
<dbReference type="RefSeq" id="WP_066435411.1">
    <property type="nucleotide sequence ID" value="NZ_LZRN01000026.1"/>
</dbReference>
<protein>
    <recommendedName>
        <fullName evidence="3">TonB-like protein</fullName>
    </recommendedName>
</protein>
<evidence type="ECO:0008006" key="3">
    <source>
        <dbReference type="Google" id="ProtNLM"/>
    </source>
</evidence>
<evidence type="ECO:0000313" key="2">
    <source>
        <dbReference type="Proteomes" id="UP000248987"/>
    </source>
</evidence>